<gene>
    <name evidence="2" type="ORF">ODU72_04760</name>
</gene>
<evidence type="ECO:0000313" key="2">
    <source>
        <dbReference type="EMBL" id="MDB6257989.1"/>
    </source>
</evidence>
<dbReference type="RefSeq" id="WP_271880725.1">
    <property type="nucleotide sequence ID" value="NZ_JAOTGY010000007.1"/>
</dbReference>
<dbReference type="Proteomes" id="UP001141981">
    <property type="component" value="Unassembled WGS sequence"/>
</dbReference>
<name>A0A9X3W4R4_LACAM</name>
<organism evidence="2 3">
    <name type="scientific">Lactobacillus amylovorus</name>
    <dbReference type="NCBI Taxonomy" id="1604"/>
    <lineage>
        <taxon>Bacteria</taxon>
        <taxon>Bacillati</taxon>
        <taxon>Bacillota</taxon>
        <taxon>Bacilli</taxon>
        <taxon>Lactobacillales</taxon>
        <taxon>Lactobacillaceae</taxon>
        <taxon>Lactobacillus</taxon>
    </lineage>
</organism>
<sequence>MLLLKALPYIAGILVTVGAGVKWLYGQIKEDRNHYEKLYQQKQAEVEELKDQLNEKEIEIVKLKASEKGAFFDGKDKNNHE</sequence>
<proteinExistence type="predicted"/>
<accession>A0A9X3W4R4</accession>
<feature type="coiled-coil region" evidence="1">
    <location>
        <begin position="32"/>
        <end position="66"/>
    </location>
</feature>
<reference evidence="2" key="2">
    <citation type="submission" date="2022-10" db="EMBL/GenBank/DDBJ databases">
        <authorList>
            <person name="Kostovova I."/>
            <person name="Moravkova M."/>
            <person name="Pechar R."/>
        </authorList>
    </citation>
    <scope>NUCLEOTIDE SEQUENCE</scope>
    <source>
        <strain evidence="2">M490A</strain>
    </source>
</reference>
<evidence type="ECO:0000313" key="3">
    <source>
        <dbReference type="Proteomes" id="UP001141981"/>
    </source>
</evidence>
<comment type="caution">
    <text evidence="2">The sequence shown here is derived from an EMBL/GenBank/DDBJ whole genome shotgun (WGS) entry which is preliminary data.</text>
</comment>
<keyword evidence="1" id="KW-0175">Coiled coil</keyword>
<protein>
    <submittedName>
        <fullName evidence="2">Uncharacterized protein</fullName>
    </submittedName>
</protein>
<dbReference type="AlphaFoldDB" id="A0A9X3W4R4"/>
<evidence type="ECO:0000256" key="1">
    <source>
        <dbReference type="SAM" id="Coils"/>
    </source>
</evidence>
<reference evidence="2" key="1">
    <citation type="journal article" date="2022" name="Microorganisms">
        <title>Antibiotic Susceptibility, Resistance Gene Determinants and Corresponding Genomic Regions in Lactobacillus amylovorus Isolates Derived from Wild Boars and Domestic Pigs.</title>
        <authorList>
            <person name="Moravkova M."/>
            <person name="Kostovova I."/>
            <person name="Kavanova K."/>
            <person name="Pechar R."/>
            <person name="Stanek S."/>
            <person name="Brychta A."/>
            <person name="Zeman M."/>
            <person name="Kubasova T."/>
        </authorList>
    </citation>
    <scope>NUCLEOTIDE SEQUENCE</scope>
    <source>
        <strain evidence="2">M490A</strain>
    </source>
</reference>
<dbReference type="EMBL" id="JAOTGY010000007">
    <property type="protein sequence ID" value="MDB6257989.1"/>
    <property type="molecule type" value="Genomic_DNA"/>
</dbReference>